<comment type="caution">
    <text evidence="7">The sequence shown here is derived from an EMBL/GenBank/DDBJ whole genome shotgun (WGS) entry which is preliminary data.</text>
</comment>
<keyword evidence="2" id="KW-1003">Cell membrane</keyword>
<evidence type="ECO:0000256" key="6">
    <source>
        <dbReference type="SAM" id="Phobius"/>
    </source>
</evidence>
<comment type="subcellular location">
    <subcellularLocation>
        <location evidence="1">Cell membrane</location>
        <topology evidence="1">Multi-pass membrane protein</topology>
    </subcellularLocation>
</comment>
<name>A0ABW6B6F6_9SPHI</name>
<gene>
    <name evidence="7" type="ORF">ACFS6J_25135</name>
</gene>
<dbReference type="InterPro" id="IPR005171">
    <property type="entry name" value="Cyt_c_oxidase_su4_prok"/>
</dbReference>
<evidence type="ECO:0000256" key="2">
    <source>
        <dbReference type="ARBA" id="ARBA00022475"/>
    </source>
</evidence>
<protein>
    <submittedName>
        <fullName evidence="7">Cytochrome C oxidase subunit IV family protein</fullName>
    </submittedName>
</protein>
<sequence length="120" mass="14114">MSEHNSHMEHTHEEHHADMSKKLIWKVFFYLLAITCLEFFIALALVYHGPLEKGPLVNFIYIVLTLVKAYYIVAYFMHLKFEKMGFIVSTLIVFVFIIYFIILLLTEGSYLSIHLNHVFG</sequence>
<reference evidence="8" key="1">
    <citation type="journal article" date="2019" name="Int. J. Syst. Evol. Microbiol.">
        <title>The Global Catalogue of Microorganisms (GCM) 10K type strain sequencing project: providing services to taxonomists for standard genome sequencing and annotation.</title>
        <authorList>
            <consortium name="The Broad Institute Genomics Platform"/>
            <consortium name="The Broad Institute Genome Sequencing Center for Infectious Disease"/>
            <person name="Wu L."/>
            <person name="Ma J."/>
        </authorList>
    </citation>
    <scope>NUCLEOTIDE SEQUENCE [LARGE SCALE GENOMIC DNA]</scope>
    <source>
        <strain evidence="8">KCTC 23098</strain>
    </source>
</reference>
<proteinExistence type="predicted"/>
<feature type="transmembrane region" description="Helical" evidence="6">
    <location>
        <begin position="27"/>
        <end position="47"/>
    </location>
</feature>
<evidence type="ECO:0000256" key="3">
    <source>
        <dbReference type="ARBA" id="ARBA00022692"/>
    </source>
</evidence>
<evidence type="ECO:0000256" key="5">
    <source>
        <dbReference type="ARBA" id="ARBA00023136"/>
    </source>
</evidence>
<evidence type="ECO:0000313" key="7">
    <source>
        <dbReference type="EMBL" id="MFD2965108.1"/>
    </source>
</evidence>
<evidence type="ECO:0000256" key="4">
    <source>
        <dbReference type="ARBA" id="ARBA00022989"/>
    </source>
</evidence>
<feature type="transmembrane region" description="Helical" evidence="6">
    <location>
        <begin position="59"/>
        <end position="77"/>
    </location>
</feature>
<evidence type="ECO:0000256" key="1">
    <source>
        <dbReference type="ARBA" id="ARBA00004651"/>
    </source>
</evidence>
<dbReference type="EMBL" id="JBHUPA010000029">
    <property type="protein sequence ID" value="MFD2965108.1"/>
    <property type="molecule type" value="Genomic_DNA"/>
</dbReference>
<keyword evidence="5 6" id="KW-0472">Membrane</keyword>
<keyword evidence="4 6" id="KW-1133">Transmembrane helix</keyword>
<dbReference type="Pfam" id="PF03626">
    <property type="entry name" value="COX4_pro"/>
    <property type="match status" value="1"/>
</dbReference>
<keyword evidence="3 6" id="KW-0812">Transmembrane</keyword>
<evidence type="ECO:0000313" key="8">
    <source>
        <dbReference type="Proteomes" id="UP001597560"/>
    </source>
</evidence>
<accession>A0ABW6B6F6</accession>
<keyword evidence="8" id="KW-1185">Reference proteome</keyword>
<organism evidence="7 8">
    <name type="scientific">Olivibacter jilunii</name>
    <dbReference type="NCBI Taxonomy" id="985016"/>
    <lineage>
        <taxon>Bacteria</taxon>
        <taxon>Pseudomonadati</taxon>
        <taxon>Bacteroidota</taxon>
        <taxon>Sphingobacteriia</taxon>
        <taxon>Sphingobacteriales</taxon>
        <taxon>Sphingobacteriaceae</taxon>
        <taxon>Olivibacter</taxon>
    </lineage>
</organism>
<feature type="transmembrane region" description="Helical" evidence="6">
    <location>
        <begin position="84"/>
        <end position="105"/>
    </location>
</feature>
<dbReference type="Proteomes" id="UP001597560">
    <property type="component" value="Unassembled WGS sequence"/>
</dbReference>